<evidence type="ECO:0000256" key="1">
    <source>
        <dbReference type="SAM" id="MobiDB-lite"/>
    </source>
</evidence>
<name>A0A0D2QSQ0_GOSRA</name>
<organism evidence="3 4">
    <name type="scientific">Gossypium raimondii</name>
    <name type="common">Peruvian cotton</name>
    <name type="synonym">Gossypium klotzschianum subsp. raimondii</name>
    <dbReference type="NCBI Taxonomy" id="29730"/>
    <lineage>
        <taxon>Eukaryota</taxon>
        <taxon>Viridiplantae</taxon>
        <taxon>Streptophyta</taxon>
        <taxon>Embryophyta</taxon>
        <taxon>Tracheophyta</taxon>
        <taxon>Spermatophyta</taxon>
        <taxon>Magnoliopsida</taxon>
        <taxon>eudicotyledons</taxon>
        <taxon>Gunneridae</taxon>
        <taxon>Pentapetalae</taxon>
        <taxon>rosids</taxon>
        <taxon>malvids</taxon>
        <taxon>Malvales</taxon>
        <taxon>Malvaceae</taxon>
        <taxon>Malvoideae</taxon>
        <taxon>Gossypium</taxon>
    </lineage>
</organism>
<dbReference type="eggNOG" id="ENOG502QQ4E">
    <property type="taxonomic scope" value="Eukaryota"/>
</dbReference>
<dbReference type="Gramene" id="KJB42273">
    <property type="protein sequence ID" value="KJB42273"/>
    <property type="gene ID" value="B456_007G146600"/>
</dbReference>
<sequence>MQERHKKRFLLELHQNPPKPMSHALHLVSNNVPGYGPADCRYRSCSGISGRALTLSPCSSYSERRICSLVKMRSSKCGSRGIPFACKASSGGHRRSPDFSRQRHGLQGRNRQNEDKYSFENLDESEMLSSKNGPVLSLSGSTNFQATAAPSPREKEIVELFKKVQAKLRERAAAKEDKRAEALQRKSNESETVDSLLKLLRKHSVEQGKKNDGIGNSSDLHLDHPEVNDSSIEDKSSSFFDSNVRVKTEDKKTYAPTLSRPASNFRRKSPVLRTKYQQVYSSEETINSDRNLSLVESPAAPDDLPELESESEPESIYQEPNMLDELSESKSTDVGTDESERQVEHEDLSALKVQELRALAKSRGLKGFSKMKKSELVVLLS</sequence>
<dbReference type="Proteomes" id="UP000032304">
    <property type="component" value="Chromosome 7"/>
</dbReference>
<dbReference type="PANTHER" id="PTHR34449:SF5">
    <property type="entry name" value="ATP BINDING _ ATPASE"/>
    <property type="match status" value="1"/>
</dbReference>
<keyword evidence="4" id="KW-1185">Reference proteome</keyword>
<feature type="compositionally biased region" description="Basic and acidic residues" evidence="1">
    <location>
        <begin position="171"/>
        <end position="189"/>
    </location>
</feature>
<feature type="region of interest" description="Disordered" evidence="1">
    <location>
        <begin position="88"/>
        <end position="117"/>
    </location>
</feature>
<feature type="compositionally biased region" description="Acidic residues" evidence="1">
    <location>
        <begin position="303"/>
        <end position="313"/>
    </location>
</feature>
<dbReference type="KEGG" id="gra:105803208"/>
<protein>
    <recommendedName>
        <fullName evidence="2">Rho termination factor-like N-terminal domain-containing protein</fullName>
    </recommendedName>
</protein>
<dbReference type="GO" id="GO:0006353">
    <property type="term" value="P:DNA-templated transcription termination"/>
    <property type="evidence" value="ECO:0007669"/>
    <property type="project" value="InterPro"/>
</dbReference>
<dbReference type="AlphaFoldDB" id="A0A0D2QSQ0"/>
<dbReference type="InterPro" id="IPR011112">
    <property type="entry name" value="Rho-like_N"/>
</dbReference>
<accession>A0A0D2QSQ0</accession>
<evidence type="ECO:0000313" key="4">
    <source>
        <dbReference type="Proteomes" id="UP000032304"/>
    </source>
</evidence>
<evidence type="ECO:0000313" key="3">
    <source>
        <dbReference type="EMBL" id="KJB42273.1"/>
    </source>
</evidence>
<feature type="region of interest" description="Disordered" evidence="1">
    <location>
        <begin position="207"/>
        <end position="347"/>
    </location>
</feature>
<dbReference type="EMBL" id="CM001746">
    <property type="protein sequence ID" value="KJB42273.1"/>
    <property type="molecule type" value="Genomic_DNA"/>
</dbReference>
<dbReference type="OrthoDB" id="652255at2759"/>
<dbReference type="Pfam" id="PF07498">
    <property type="entry name" value="Rho_N"/>
    <property type="match status" value="1"/>
</dbReference>
<feature type="compositionally biased region" description="Basic and acidic residues" evidence="1">
    <location>
        <begin position="338"/>
        <end position="347"/>
    </location>
</feature>
<feature type="compositionally biased region" description="Basic and acidic residues" evidence="1">
    <location>
        <begin position="244"/>
        <end position="253"/>
    </location>
</feature>
<evidence type="ECO:0000259" key="2">
    <source>
        <dbReference type="Pfam" id="PF07498"/>
    </source>
</evidence>
<feature type="compositionally biased region" description="Basic and acidic residues" evidence="1">
    <location>
        <begin position="220"/>
        <end position="236"/>
    </location>
</feature>
<dbReference type="PANTHER" id="PTHR34449">
    <property type="entry name" value="RHO TERMINATION FACTOR"/>
    <property type="match status" value="1"/>
</dbReference>
<proteinExistence type="predicted"/>
<gene>
    <name evidence="3" type="ORF">B456_007G146600</name>
</gene>
<feature type="region of interest" description="Disordered" evidence="1">
    <location>
        <begin position="171"/>
        <end position="193"/>
    </location>
</feature>
<feature type="domain" description="Rho termination factor-like N-terminal" evidence="2">
    <location>
        <begin position="347"/>
        <end position="377"/>
    </location>
</feature>
<dbReference type="STRING" id="29730.A0A0D2QSQ0"/>
<feature type="compositionally biased region" description="Polar residues" evidence="1">
    <location>
        <begin position="275"/>
        <end position="291"/>
    </location>
</feature>
<reference evidence="3 4" key="1">
    <citation type="journal article" date="2012" name="Nature">
        <title>Repeated polyploidization of Gossypium genomes and the evolution of spinnable cotton fibres.</title>
        <authorList>
            <person name="Paterson A.H."/>
            <person name="Wendel J.F."/>
            <person name="Gundlach H."/>
            <person name="Guo H."/>
            <person name="Jenkins J."/>
            <person name="Jin D."/>
            <person name="Llewellyn D."/>
            <person name="Showmaker K.C."/>
            <person name="Shu S."/>
            <person name="Udall J."/>
            <person name="Yoo M.J."/>
            <person name="Byers R."/>
            <person name="Chen W."/>
            <person name="Doron-Faigenboim A."/>
            <person name="Duke M.V."/>
            <person name="Gong L."/>
            <person name="Grimwood J."/>
            <person name="Grover C."/>
            <person name="Grupp K."/>
            <person name="Hu G."/>
            <person name="Lee T.H."/>
            <person name="Li J."/>
            <person name="Lin L."/>
            <person name="Liu T."/>
            <person name="Marler B.S."/>
            <person name="Page J.T."/>
            <person name="Roberts A.W."/>
            <person name="Romanel E."/>
            <person name="Sanders W.S."/>
            <person name="Szadkowski E."/>
            <person name="Tan X."/>
            <person name="Tang H."/>
            <person name="Xu C."/>
            <person name="Wang J."/>
            <person name="Wang Z."/>
            <person name="Zhang D."/>
            <person name="Zhang L."/>
            <person name="Ashrafi H."/>
            <person name="Bedon F."/>
            <person name="Bowers J.E."/>
            <person name="Brubaker C.L."/>
            <person name="Chee P.W."/>
            <person name="Das S."/>
            <person name="Gingle A.R."/>
            <person name="Haigler C.H."/>
            <person name="Harker D."/>
            <person name="Hoffmann L.V."/>
            <person name="Hovav R."/>
            <person name="Jones D.C."/>
            <person name="Lemke C."/>
            <person name="Mansoor S."/>
            <person name="ur Rahman M."/>
            <person name="Rainville L.N."/>
            <person name="Rambani A."/>
            <person name="Reddy U.K."/>
            <person name="Rong J.K."/>
            <person name="Saranga Y."/>
            <person name="Scheffler B.E."/>
            <person name="Scheffler J.A."/>
            <person name="Stelly D.M."/>
            <person name="Triplett B.A."/>
            <person name="Van Deynze A."/>
            <person name="Vaslin M.F."/>
            <person name="Waghmare V.N."/>
            <person name="Walford S.A."/>
            <person name="Wright R.J."/>
            <person name="Zaki E.A."/>
            <person name="Zhang T."/>
            <person name="Dennis E.S."/>
            <person name="Mayer K.F."/>
            <person name="Peterson D.G."/>
            <person name="Rokhsar D.S."/>
            <person name="Wang X."/>
            <person name="Schmutz J."/>
        </authorList>
    </citation>
    <scope>NUCLEOTIDE SEQUENCE [LARGE SCALE GENOMIC DNA]</scope>
</reference>